<keyword evidence="3" id="KW-0539">Nucleus</keyword>
<organism evidence="7 8">
    <name type="scientific">Arctia plantaginis</name>
    <name type="common">Wood tiger moth</name>
    <name type="synonym">Phalaena plantaginis</name>
    <dbReference type="NCBI Taxonomy" id="874455"/>
    <lineage>
        <taxon>Eukaryota</taxon>
        <taxon>Metazoa</taxon>
        <taxon>Ecdysozoa</taxon>
        <taxon>Arthropoda</taxon>
        <taxon>Hexapoda</taxon>
        <taxon>Insecta</taxon>
        <taxon>Pterygota</taxon>
        <taxon>Neoptera</taxon>
        <taxon>Endopterygota</taxon>
        <taxon>Lepidoptera</taxon>
        <taxon>Glossata</taxon>
        <taxon>Ditrysia</taxon>
        <taxon>Noctuoidea</taxon>
        <taxon>Erebidae</taxon>
        <taxon>Arctiinae</taxon>
        <taxon>Arctia</taxon>
    </lineage>
</organism>
<comment type="subcellular location">
    <subcellularLocation>
        <location evidence="1">Nucleus</location>
    </subcellularLocation>
</comment>
<evidence type="ECO:0000256" key="4">
    <source>
        <dbReference type="SAM" id="Coils"/>
    </source>
</evidence>
<keyword evidence="4" id="KW-0175">Coiled coil</keyword>
<dbReference type="Pfam" id="PF03221">
    <property type="entry name" value="HTH_Tnp_Tc5"/>
    <property type="match status" value="1"/>
</dbReference>
<comment type="caution">
    <text evidence="7">The sequence shown here is derived from an EMBL/GenBank/DDBJ whole genome shotgun (WGS) entry which is preliminary data.</text>
</comment>
<sequence length="992" mass="113997">MSLQRTPPKTPITFTIGHTQSESDLNSLQLRASFVNINRNKRPRHTQSPGEEDHDLKQKIVALLLNGWKSELDSKFKDMCARQNSLIAKISTEISELKTQTFKIKESNDEIVASMSFINKQYEEIKSGLDCLQKERLEQRKCLENLERKMQDLQLKSRSSSFENYNKIIITDKSRTPAMEPIARASWTLEQLKSAMDAVTGGVMSQRKAARTYGIPRRTLINHLKTGKVEKQIGRRTVLTAEQENDLSLRIKKLASIGFPLTPKIIRHQAFLFCEKNNIPNKFNKYKKRAGKDWLKLFLKRHPEITKRKVQILNPGRAQKMNKSIVTKHFEAYKKIYEQLNIRANPQRLFNMDEKGCRLTIHKQPTVLAKKGSRRVHMVAPEHAENVTVAACVNALGNPIPPMIIFKGKRLKPEFRDNLPSGALVKMAPKGSMTSSLFVEFIHHLGKFKPEGKCLLVFDGASCHLDYDIVDAADEEDIVLYCLPSNTTHELQPLDKSVNKSFEHYWDQETLSFLYQYPDKKITKTRFNLIFNKVWSSCMTHENIVSGFRATGLYPYNPEAIPNEAYAPSVLTERPPEQEHVSTVDISPAPGPSNINLRLIDSPRADSSDSDQTYFNRSPCSPSLLQPTGPSPLSPPSIPEAYSRFNKKIVNYSSTDTDPENYHTTITRPIIYSSESDSSFDEALISQHIHRSNFESITNIYSSSDDENRNPGSIEQHTPIKQINISSTHVDVIGRDHHLVSSDEDSEDNIPLENLRVPSNSATTSSFQQLIPTPNYVVIKNKPRRRKAINYKGRIITKDLFKEKEKKKEMKRSRKTEHESQRYEKSRKKPKIDLKKKTKKTKEIDDDNDKWYCHACNAERCEDMRQCPLCRKWFHEECLATYANRFSNIWHLSCARKHKALGYTIIVIPTKHVARPCDHSVFCDTLPNRHACVRVFLASSFVNGEDMAQKQRACDIIGQALRNSQQIKLQKIRRKIYFDVQPDEDINRYKQN</sequence>
<evidence type="ECO:0000313" key="8">
    <source>
        <dbReference type="Proteomes" id="UP000494256"/>
    </source>
</evidence>
<protein>
    <recommendedName>
        <fullName evidence="6">HTH CENPB-type domain-containing protein</fullName>
    </recommendedName>
</protein>
<evidence type="ECO:0000259" key="6">
    <source>
        <dbReference type="PROSITE" id="PS51253"/>
    </source>
</evidence>
<accession>A0A8S1BGF8</accession>
<dbReference type="Pfam" id="PF05225">
    <property type="entry name" value="HTH_psq"/>
    <property type="match status" value="1"/>
</dbReference>
<dbReference type="PANTHER" id="PTHR19303:SF74">
    <property type="entry name" value="POGO TRANSPOSABLE ELEMENT WITH KRAB DOMAIN"/>
    <property type="match status" value="1"/>
</dbReference>
<dbReference type="PROSITE" id="PS51253">
    <property type="entry name" value="HTH_CENPB"/>
    <property type="match status" value="1"/>
</dbReference>
<dbReference type="InterPro" id="IPR009057">
    <property type="entry name" value="Homeodomain-like_sf"/>
</dbReference>
<dbReference type="SUPFAM" id="SSF57903">
    <property type="entry name" value="FYVE/PHD zinc finger"/>
    <property type="match status" value="1"/>
</dbReference>
<dbReference type="OrthoDB" id="10476265at2759"/>
<keyword evidence="2" id="KW-0238">DNA-binding</keyword>
<dbReference type="Pfam" id="PF03184">
    <property type="entry name" value="DDE_1"/>
    <property type="match status" value="1"/>
</dbReference>
<evidence type="ECO:0000313" key="7">
    <source>
        <dbReference type="EMBL" id="CAB3256093.1"/>
    </source>
</evidence>
<dbReference type="AlphaFoldDB" id="A0A8S1BGF8"/>
<dbReference type="InterPro" id="IPR007889">
    <property type="entry name" value="HTH_Psq"/>
</dbReference>
<dbReference type="PANTHER" id="PTHR19303">
    <property type="entry name" value="TRANSPOSON"/>
    <property type="match status" value="1"/>
</dbReference>
<feature type="compositionally biased region" description="Basic residues" evidence="5">
    <location>
        <begin position="825"/>
        <end position="840"/>
    </location>
</feature>
<feature type="region of interest" description="Disordered" evidence="5">
    <location>
        <begin position="573"/>
        <end position="640"/>
    </location>
</feature>
<feature type="domain" description="HTH CENPB-type" evidence="6">
    <location>
        <begin position="231"/>
        <end position="308"/>
    </location>
</feature>
<evidence type="ECO:0000256" key="2">
    <source>
        <dbReference type="ARBA" id="ARBA00023125"/>
    </source>
</evidence>
<gene>
    <name evidence="7" type="ORF">APLA_LOCUS15554</name>
</gene>
<evidence type="ECO:0000256" key="1">
    <source>
        <dbReference type="ARBA" id="ARBA00004123"/>
    </source>
</evidence>
<feature type="region of interest" description="Disordered" evidence="5">
    <location>
        <begin position="802"/>
        <end position="840"/>
    </location>
</feature>
<dbReference type="GO" id="GO:0005634">
    <property type="term" value="C:nucleus"/>
    <property type="evidence" value="ECO:0007669"/>
    <property type="project" value="UniProtKB-SubCell"/>
</dbReference>
<dbReference type="InterPro" id="IPR004875">
    <property type="entry name" value="DDE_SF_endonuclease_dom"/>
</dbReference>
<dbReference type="SUPFAM" id="SSF46689">
    <property type="entry name" value="Homeodomain-like"/>
    <property type="match status" value="1"/>
</dbReference>
<dbReference type="GO" id="GO:0003677">
    <property type="term" value="F:DNA binding"/>
    <property type="evidence" value="ECO:0007669"/>
    <property type="project" value="UniProtKB-KW"/>
</dbReference>
<dbReference type="Proteomes" id="UP000494256">
    <property type="component" value="Unassembled WGS sequence"/>
</dbReference>
<reference evidence="7 8" key="1">
    <citation type="submission" date="2020-04" db="EMBL/GenBank/DDBJ databases">
        <authorList>
            <person name="Wallbank WR R."/>
            <person name="Pardo Diaz C."/>
            <person name="Kozak K."/>
            <person name="Martin S."/>
            <person name="Jiggins C."/>
            <person name="Moest M."/>
            <person name="Warren A I."/>
            <person name="Byers J.R.P. K."/>
            <person name="Montejo-Kovacevich G."/>
            <person name="Yen C E."/>
        </authorList>
    </citation>
    <scope>NUCLEOTIDE SEQUENCE [LARGE SCALE GENOMIC DNA]</scope>
</reference>
<evidence type="ECO:0000256" key="5">
    <source>
        <dbReference type="SAM" id="MobiDB-lite"/>
    </source>
</evidence>
<evidence type="ECO:0000256" key="3">
    <source>
        <dbReference type="ARBA" id="ARBA00023242"/>
    </source>
</evidence>
<feature type="compositionally biased region" description="Pro residues" evidence="5">
    <location>
        <begin position="629"/>
        <end position="638"/>
    </location>
</feature>
<dbReference type="InterPro" id="IPR050863">
    <property type="entry name" value="CenT-Element_Derived"/>
</dbReference>
<proteinExistence type="predicted"/>
<feature type="coiled-coil region" evidence="4">
    <location>
        <begin position="129"/>
        <end position="163"/>
    </location>
</feature>
<dbReference type="EMBL" id="CADEBD010000444">
    <property type="protein sequence ID" value="CAB3256093.1"/>
    <property type="molecule type" value="Genomic_DNA"/>
</dbReference>
<name>A0A8S1BGF8_ARCPL</name>
<feature type="compositionally biased region" description="Polar residues" evidence="5">
    <location>
        <begin position="610"/>
        <end position="628"/>
    </location>
</feature>
<dbReference type="InterPro" id="IPR006600">
    <property type="entry name" value="HTH_CenpB_DNA-bd_dom"/>
</dbReference>
<dbReference type="Gene3D" id="1.10.10.60">
    <property type="entry name" value="Homeodomain-like"/>
    <property type="match status" value="1"/>
</dbReference>
<dbReference type="InterPro" id="IPR011011">
    <property type="entry name" value="Znf_FYVE_PHD"/>
</dbReference>